<organism evidence="2 3">
    <name type="scientific">Discina gigas</name>
    <dbReference type="NCBI Taxonomy" id="1032678"/>
    <lineage>
        <taxon>Eukaryota</taxon>
        <taxon>Fungi</taxon>
        <taxon>Dikarya</taxon>
        <taxon>Ascomycota</taxon>
        <taxon>Pezizomycotina</taxon>
        <taxon>Pezizomycetes</taxon>
        <taxon>Pezizales</taxon>
        <taxon>Discinaceae</taxon>
        <taxon>Discina</taxon>
    </lineage>
</organism>
<protein>
    <submittedName>
        <fullName evidence="2">Uncharacterized protein</fullName>
    </submittedName>
</protein>
<dbReference type="EMBL" id="JBBBZM010001034">
    <property type="protein sequence ID" value="KAL0630169.1"/>
    <property type="molecule type" value="Genomic_DNA"/>
</dbReference>
<reference evidence="2 3" key="1">
    <citation type="submission" date="2024-02" db="EMBL/GenBank/DDBJ databases">
        <title>Discinaceae phylogenomics.</title>
        <authorList>
            <person name="Dirks A.C."/>
            <person name="James T.Y."/>
        </authorList>
    </citation>
    <scope>NUCLEOTIDE SEQUENCE [LARGE SCALE GENOMIC DNA]</scope>
    <source>
        <strain evidence="2 3">ACD0624</strain>
    </source>
</reference>
<comment type="caution">
    <text evidence="2">The sequence shown here is derived from an EMBL/GenBank/DDBJ whole genome shotgun (WGS) entry which is preliminary data.</text>
</comment>
<gene>
    <name evidence="2" type="ORF">Q9L58_010986</name>
</gene>
<evidence type="ECO:0000313" key="2">
    <source>
        <dbReference type="EMBL" id="KAL0630169.1"/>
    </source>
</evidence>
<evidence type="ECO:0000256" key="1">
    <source>
        <dbReference type="SAM" id="MobiDB-lite"/>
    </source>
</evidence>
<feature type="non-terminal residue" evidence="2">
    <location>
        <position position="56"/>
    </location>
</feature>
<keyword evidence="3" id="KW-1185">Reference proteome</keyword>
<name>A0ABR3G2L2_9PEZI</name>
<accession>A0ABR3G2L2</accession>
<evidence type="ECO:0000313" key="3">
    <source>
        <dbReference type="Proteomes" id="UP001447188"/>
    </source>
</evidence>
<sequence>MSKFSYRDAGVDVEAGDSLVDWLVESDGKPQGANGSGDGSPVKSASPRADQVVSGI</sequence>
<feature type="region of interest" description="Disordered" evidence="1">
    <location>
        <begin position="25"/>
        <end position="56"/>
    </location>
</feature>
<proteinExistence type="predicted"/>
<dbReference type="Proteomes" id="UP001447188">
    <property type="component" value="Unassembled WGS sequence"/>
</dbReference>